<feature type="non-terminal residue" evidence="7">
    <location>
        <position position="461"/>
    </location>
</feature>
<dbReference type="Proteomes" id="UP000537522">
    <property type="component" value="Unassembled WGS sequence"/>
</dbReference>
<dbReference type="InterPro" id="IPR001611">
    <property type="entry name" value="Leu-rich_rpt"/>
</dbReference>
<evidence type="ECO:0000256" key="3">
    <source>
        <dbReference type="ARBA" id="ARBA00014228"/>
    </source>
</evidence>
<dbReference type="PANTHER" id="PTHR14224">
    <property type="entry name" value="SIMILAR TO PREFERENTIALLY EXPRESSED ANTIGEN IN MELANOMA-LIKE 3"/>
    <property type="match status" value="1"/>
</dbReference>
<proteinExistence type="inferred from homology"/>
<dbReference type="SUPFAM" id="SSF52047">
    <property type="entry name" value="RNI-like"/>
    <property type="match status" value="1"/>
</dbReference>
<evidence type="ECO:0000256" key="6">
    <source>
        <dbReference type="ARBA" id="ARBA00022737"/>
    </source>
</evidence>
<evidence type="ECO:0000256" key="5">
    <source>
        <dbReference type="ARBA" id="ARBA00022614"/>
    </source>
</evidence>
<keyword evidence="4" id="KW-0963">Cytoplasm</keyword>
<evidence type="ECO:0000256" key="2">
    <source>
        <dbReference type="ARBA" id="ARBA00009552"/>
    </source>
</evidence>
<dbReference type="EMBL" id="VXAL01000450">
    <property type="protein sequence ID" value="NXK44225.1"/>
    <property type="molecule type" value="Genomic_DNA"/>
</dbReference>
<keyword evidence="8" id="KW-1185">Reference proteome</keyword>
<comment type="subcellular location">
    <subcellularLocation>
        <location evidence="1">Cytoplasm</location>
    </subcellularLocation>
</comment>
<dbReference type="GO" id="GO:0005737">
    <property type="term" value="C:cytoplasm"/>
    <property type="evidence" value="ECO:0007669"/>
    <property type="project" value="UniProtKB-SubCell"/>
</dbReference>
<evidence type="ECO:0000256" key="1">
    <source>
        <dbReference type="ARBA" id="ARBA00004496"/>
    </source>
</evidence>
<evidence type="ECO:0000313" key="8">
    <source>
        <dbReference type="Proteomes" id="UP000537522"/>
    </source>
</evidence>
<dbReference type="PANTHER" id="PTHR14224:SF9">
    <property type="entry name" value="LEUCINE-RICH REPEAT-CONTAINING PROTEIN 14"/>
    <property type="match status" value="1"/>
</dbReference>
<dbReference type="InterPro" id="IPR032675">
    <property type="entry name" value="LRR_dom_sf"/>
</dbReference>
<sequence length="461" mass="50162">RALPLLPAELFPVLFEAAFLDQRALLLQDLVRAWPFPVLSLPRLLRRCRRGRQTPSKLCVQAVLLAVAAGLRRDASSPRGTRPCLRVLDMTGLQDGAEQGPDSVSLWSGTVLLAKACLEVSQHQDEQRSAKRRKGSLGAPPPSVEVRVDLFVNSTSWGILWAALHGGGALRLRCRDFHAEELSLASTVGLLEALEPAGLRRVELRFNNLGLPGLCEVVPRLARFPGLVSLRLPYSNVDTRRPGSEEGLRCLAAGLGQLQRLRELNLGSCRLSGRLRQLLGALQCPLESLELPFCHLLPCDLAYLAQSPHAPALKKLDLSGNNLSEGLLPPFQQLLTAASASLRHLDAMECRLTDAHLDALLPLLRLCARLGYLGVFGNPLSSRGLKALLRGTASLAALRLVVYPYPADCCGVEADGDLPEDEGRVAALQDELQRMLRGAGRDEAIWTTSLCRHGALDYFAL</sequence>
<accession>A0A7L0JI38</accession>
<gene>
    <name evidence="7" type="primary">Lrrc14</name>
    <name evidence="7" type="ORF">CHATOR_R14532</name>
</gene>
<dbReference type="AlphaFoldDB" id="A0A7L0JI38"/>
<comment type="caution">
    <text evidence="7">The sequence shown here is derived from an EMBL/GenBank/DDBJ whole genome shotgun (WGS) entry which is preliminary data.</text>
</comment>
<evidence type="ECO:0000313" key="7">
    <source>
        <dbReference type="EMBL" id="NXK44225.1"/>
    </source>
</evidence>
<dbReference type="Gene3D" id="3.80.10.10">
    <property type="entry name" value="Ribonuclease Inhibitor"/>
    <property type="match status" value="1"/>
</dbReference>
<dbReference type="InterPro" id="IPR050694">
    <property type="entry name" value="LRRC14/PRAME"/>
</dbReference>
<reference evidence="7 8" key="1">
    <citation type="submission" date="2019-09" db="EMBL/GenBank/DDBJ databases">
        <title>Bird 10,000 Genomes (B10K) Project - Family phase.</title>
        <authorList>
            <person name="Zhang G."/>
        </authorList>
    </citation>
    <scope>NUCLEOTIDE SEQUENCE [LARGE SCALE GENOMIC DNA]</scope>
    <source>
        <strain evidence="7">B10K-DU-011-36</strain>
        <tissue evidence="7">Muscle</tissue>
    </source>
</reference>
<organism evidence="7 8">
    <name type="scientific">Chauna torquata</name>
    <name type="common">Southern screamer</name>
    <dbReference type="NCBI Taxonomy" id="30388"/>
    <lineage>
        <taxon>Eukaryota</taxon>
        <taxon>Metazoa</taxon>
        <taxon>Chordata</taxon>
        <taxon>Craniata</taxon>
        <taxon>Vertebrata</taxon>
        <taxon>Euteleostomi</taxon>
        <taxon>Archelosauria</taxon>
        <taxon>Archosauria</taxon>
        <taxon>Dinosauria</taxon>
        <taxon>Saurischia</taxon>
        <taxon>Theropoda</taxon>
        <taxon>Coelurosauria</taxon>
        <taxon>Aves</taxon>
        <taxon>Neognathae</taxon>
        <taxon>Galloanserae</taxon>
        <taxon>Anseriformes</taxon>
        <taxon>Anhimidae</taxon>
        <taxon>Chauna</taxon>
    </lineage>
</organism>
<protein>
    <recommendedName>
        <fullName evidence="3">Leucine-rich repeat-containing protein 14</fullName>
    </recommendedName>
</protein>
<keyword evidence="6" id="KW-0677">Repeat</keyword>
<evidence type="ECO:0000256" key="4">
    <source>
        <dbReference type="ARBA" id="ARBA00022490"/>
    </source>
</evidence>
<keyword evidence="5" id="KW-0433">Leucine-rich repeat</keyword>
<dbReference type="Pfam" id="PF00560">
    <property type="entry name" value="LRR_1"/>
    <property type="match status" value="1"/>
</dbReference>
<feature type="non-terminal residue" evidence="7">
    <location>
        <position position="1"/>
    </location>
</feature>
<comment type="similarity">
    <text evidence="2">Belongs to the PRAME family. LRRC14 subfamily.</text>
</comment>
<name>A0A7L0JI38_CHATO</name>